<evidence type="ECO:0000259" key="4">
    <source>
        <dbReference type="Pfam" id="PF00724"/>
    </source>
</evidence>
<dbReference type="InterPro" id="IPR045247">
    <property type="entry name" value="Oye-like"/>
</dbReference>
<dbReference type="GO" id="GO:0010181">
    <property type="term" value="F:FMN binding"/>
    <property type="evidence" value="ECO:0007669"/>
    <property type="project" value="InterPro"/>
</dbReference>
<protein>
    <recommendedName>
        <fullName evidence="4">NADH:flavin oxidoreductase/NADH oxidase N-terminal domain-containing protein</fullName>
    </recommendedName>
</protein>
<dbReference type="Pfam" id="PF00724">
    <property type="entry name" value="Oxidored_FMN"/>
    <property type="match status" value="1"/>
</dbReference>
<accession>A0A0M9GNV4</accession>
<dbReference type="SUPFAM" id="SSF51395">
    <property type="entry name" value="FMN-linked oxidoreductases"/>
    <property type="match status" value="1"/>
</dbReference>
<dbReference type="CDD" id="cd02933">
    <property type="entry name" value="OYE_like_FMN"/>
    <property type="match status" value="1"/>
</dbReference>
<sequence length="364" mass="39609">MKQEISLFTPAKLGAITVPNRVFMAPLTRNRASDDGTPWEKAAVYYAQRASAGLIITEATQVHPLGKGYIKTPGIHEAEHVEGWKAITRAVHAAGGRIFLQLWHVGRIRHSSIEPKGEAPVAPSAKRADAQTFTEIGFEPTSEPRALSKEEIAALVKDYAKAARSALDAGFDGVELHAANGYLLNQFLHSGSNDRDDEFGGSIENRMRFPLQALDAIIYEIGADRVGIRTSPLGEANDVPEDDPKALYEAFHAELDKRNIAYLHSIEGFPGNDGTDEKAQLIQQVRKAWTGFYIANGGYDVDSATKAIKDGHAHAVAFGRDFISNPDLPIRLASGVALTEANQETFYGGDEEGYTDYAFATLGR</sequence>
<keyword evidence="3" id="KW-0560">Oxidoreductase</keyword>
<keyword evidence="6" id="KW-1185">Reference proteome</keyword>
<dbReference type="InterPro" id="IPR013785">
    <property type="entry name" value="Aldolase_TIM"/>
</dbReference>
<dbReference type="GO" id="GO:0016628">
    <property type="term" value="F:oxidoreductase activity, acting on the CH-CH group of donors, NAD or NADP as acceptor"/>
    <property type="evidence" value="ECO:0007669"/>
    <property type="project" value="UniProtKB-ARBA"/>
</dbReference>
<comment type="caution">
    <text evidence="5">The sequence shown here is derived from an EMBL/GenBank/DDBJ whole genome shotgun (WGS) entry which is preliminary data.</text>
</comment>
<dbReference type="PANTHER" id="PTHR22893">
    <property type="entry name" value="NADH OXIDOREDUCTASE-RELATED"/>
    <property type="match status" value="1"/>
</dbReference>
<dbReference type="InterPro" id="IPR001155">
    <property type="entry name" value="OxRdtase_FMN_N"/>
</dbReference>
<evidence type="ECO:0000256" key="2">
    <source>
        <dbReference type="ARBA" id="ARBA00005979"/>
    </source>
</evidence>
<evidence type="ECO:0000313" key="5">
    <source>
        <dbReference type="EMBL" id="KPB02180.1"/>
    </source>
</evidence>
<dbReference type="GO" id="GO:0005829">
    <property type="term" value="C:cytosol"/>
    <property type="evidence" value="ECO:0007669"/>
    <property type="project" value="TreeGrafter"/>
</dbReference>
<dbReference type="Gene3D" id="3.20.20.70">
    <property type="entry name" value="Aldolase class I"/>
    <property type="match status" value="1"/>
</dbReference>
<dbReference type="RefSeq" id="WP_053998314.1">
    <property type="nucleotide sequence ID" value="NZ_JXMU01000005.1"/>
</dbReference>
<dbReference type="EMBL" id="JXMU01000005">
    <property type="protein sequence ID" value="KPB02180.1"/>
    <property type="molecule type" value="Genomic_DNA"/>
</dbReference>
<dbReference type="Proteomes" id="UP000038011">
    <property type="component" value="Unassembled WGS sequence"/>
</dbReference>
<dbReference type="PANTHER" id="PTHR22893:SF91">
    <property type="entry name" value="NADPH DEHYDROGENASE 2-RELATED"/>
    <property type="match status" value="1"/>
</dbReference>
<evidence type="ECO:0000256" key="3">
    <source>
        <dbReference type="ARBA" id="ARBA00023002"/>
    </source>
</evidence>
<dbReference type="STRING" id="1514904.SU32_04845"/>
<gene>
    <name evidence="5" type="ORF">SU32_04845</name>
</gene>
<organism evidence="5 6">
    <name type="scientific">Ahrensia marina</name>
    <dbReference type="NCBI Taxonomy" id="1514904"/>
    <lineage>
        <taxon>Bacteria</taxon>
        <taxon>Pseudomonadati</taxon>
        <taxon>Pseudomonadota</taxon>
        <taxon>Alphaproteobacteria</taxon>
        <taxon>Hyphomicrobiales</taxon>
        <taxon>Ahrensiaceae</taxon>
        <taxon>Ahrensia</taxon>
    </lineage>
</organism>
<evidence type="ECO:0000256" key="1">
    <source>
        <dbReference type="ARBA" id="ARBA00001917"/>
    </source>
</evidence>
<evidence type="ECO:0000313" key="6">
    <source>
        <dbReference type="Proteomes" id="UP000038011"/>
    </source>
</evidence>
<dbReference type="PATRIC" id="fig|1514904.3.peg.2960"/>
<feature type="domain" description="NADH:flavin oxidoreductase/NADH oxidase N-terminal" evidence="4">
    <location>
        <begin position="6"/>
        <end position="337"/>
    </location>
</feature>
<dbReference type="OrthoDB" id="9784632at2"/>
<reference evidence="5 6" key="1">
    <citation type="submission" date="2015-01" db="EMBL/GenBank/DDBJ databases">
        <title>Ahrensia donghaiensis sp. nov., a novel dimethylsulphoniopropionate-cleavage bacterium isolated from seawater and emended descriptions of the genus Ahrensia and Ahrensia kielensis.</title>
        <authorList>
            <person name="Liu J."/>
        </authorList>
    </citation>
    <scope>NUCLEOTIDE SEQUENCE [LARGE SCALE GENOMIC DNA]</scope>
    <source>
        <strain evidence="5 6">LZD062</strain>
    </source>
</reference>
<dbReference type="AlphaFoldDB" id="A0A0M9GNV4"/>
<comment type="similarity">
    <text evidence="2">Belongs to the NADH:flavin oxidoreductase/NADH oxidase family.</text>
</comment>
<proteinExistence type="inferred from homology"/>
<dbReference type="FunFam" id="3.20.20.70:FF:000059">
    <property type="entry name" value="N-ethylmaleimide reductase, FMN-linked"/>
    <property type="match status" value="1"/>
</dbReference>
<name>A0A0M9GNV4_9HYPH</name>
<comment type="cofactor">
    <cofactor evidence="1">
        <name>FMN</name>
        <dbReference type="ChEBI" id="CHEBI:58210"/>
    </cofactor>
</comment>